<name>A0A0R0AJ47_9GAMM</name>
<evidence type="ECO:0008006" key="4">
    <source>
        <dbReference type="Google" id="ProtNLM"/>
    </source>
</evidence>
<comment type="caution">
    <text evidence="2">The sequence shown here is derived from an EMBL/GenBank/DDBJ whole genome shotgun (WGS) entry which is preliminary data.</text>
</comment>
<organism evidence="2 3">
    <name type="scientific">Stenotrophomonas pictorum JCM 9942</name>
    <dbReference type="NCBI Taxonomy" id="1236960"/>
    <lineage>
        <taxon>Bacteria</taxon>
        <taxon>Pseudomonadati</taxon>
        <taxon>Pseudomonadota</taxon>
        <taxon>Gammaproteobacteria</taxon>
        <taxon>Lysobacterales</taxon>
        <taxon>Lysobacteraceae</taxon>
        <taxon>Stenotrophomonas</taxon>
    </lineage>
</organism>
<feature type="transmembrane region" description="Helical" evidence="1">
    <location>
        <begin position="12"/>
        <end position="33"/>
    </location>
</feature>
<dbReference type="EMBL" id="LLXS01000004">
    <property type="protein sequence ID" value="KRG45184.1"/>
    <property type="molecule type" value="Genomic_DNA"/>
</dbReference>
<accession>A0A0R0AJ47</accession>
<protein>
    <recommendedName>
        <fullName evidence="4">SHOCT domain-containing protein</fullName>
    </recommendedName>
</protein>
<evidence type="ECO:0000256" key="1">
    <source>
        <dbReference type="SAM" id="Phobius"/>
    </source>
</evidence>
<keyword evidence="1" id="KW-1133">Transmembrane helix</keyword>
<gene>
    <name evidence="2" type="ORF">ARC78_03080</name>
</gene>
<dbReference type="Proteomes" id="UP000050836">
    <property type="component" value="Unassembled WGS sequence"/>
</dbReference>
<keyword evidence="1" id="KW-0812">Transmembrane</keyword>
<dbReference type="RefSeq" id="WP_057505532.1">
    <property type="nucleotide sequence ID" value="NZ_LLXS01000004.1"/>
</dbReference>
<evidence type="ECO:0000313" key="2">
    <source>
        <dbReference type="EMBL" id="KRG45184.1"/>
    </source>
</evidence>
<sequence>MDAPAVQAYQWVVWMIGVSVFAAVIGLVIAAIVRARRRPAELHSAAERLQREAPPPPEVDAGLRALSLQKQKGQISEEEYEKRRAEILAGR</sequence>
<proteinExistence type="predicted"/>
<reference evidence="2 3" key="1">
    <citation type="submission" date="2015-10" db="EMBL/GenBank/DDBJ databases">
        <title>Genome sequencing and analysis of members of genus Stenotrophomonas.</title>
        <authorList>
            <person name="Patil P.P."/>
            <person name="Midha S."/>
            <person name="Patil P.B."/>
        </authorList>
    </citation>
    <scope>NUCLEOTIDE SEQUENCE [LARGE SCALE GENOMIC DNA]</scope>
    <source>
        <strain evidence="2 3">JCM 9942</strain>
    </source>
</reference>
<evidence type="ECO:0000313" key="3">
    <source>
        <dbReference type="Proteomes" id="UP000050836"/>
    </source>
</evidence>
<dbReference type="AlphaFoldDB" id="A0A0R0AJ47"/>
<keyword evidence="1" id="KW-0472">Membrane</keyword>
<keyword evidence="3" id="KW-1185">Reference proteome</keyword>